<accession>A0ABD7YT01</accession>
<proteinExistence type="predicted"/>
<dbReference type="InterPro" id="IPR014918">
    <property type="entry name" value="Phage_tail_3"/>
</dbReference>
<dbReference type="EMBL" id="CP114509">
    <property type="protein sequence ID" value="WHS17207.1"/>
    <property type="molecule type" value="Genomic_DNA"/>
</dbReference>
<organism evidence="1 2">
    <name type="scientific">Ligilactobacillus salivarius</name>
    <dbReference type="NCBI Taxonomy" id="1624"/>
    <lineage>
        <taxon>Bacteria</taxon>
        <taxon>Bacillati</taxon>
        <taxon>Bacillota</taxon>
        <taxon>Bacilli</taxon>
        <taxon>Lactobacillales</taxon>
        <taxon>Lactobacillaceae</taxon>
        <taxon>Ligilactobacillus</taxon>
    </lineage>
</organism>
<dbReference type="AlphaFoldDB" id="A0ABD7YT01"/>
<protein>
    <submittedName>
        <fullName evidence="1">Phage tail tube protein</fullName>
    </submittedName>
</protein>
<evidence type="ECO:0000313" key="2">
    <source>
        <dbReference type="Proteomes" id="UP001224533"/>
    </source>
</evidence>
<name>A0ABD7YT01_9LACO</name>
<dbReference type="Gene3D" id="4.10.410.40">
    <property type="match status" value="1"/>
</dbReference>
<gene>
    <name evidence="1" type="ORF">O2U02_06915</name>
</gene>
<sequence>MEKFNLQNFADTVDASEGLAGTGTKVEVKFNGTAEFVEVADVRTIPQMGADTQKIDVTTLADDRTKQIEGIQGAQNLQFQLVYKGKNFKDLQAHSGDRKQHDFKVTYPDGLTCTFKGSYVVYVNQLSTNAAVQFNMNVTVSDGPNFDTTGVTATPGGDGGH</sequence>
<reference evidence="1 2" key="1">
    <citation type="submission" date="2022-12" db="EMBL/GenBank/DDBJ databases">
        <title>Assessment of beneficial effects and identification of host adaptation-associated genes of Ligilactobacillus salivarius isolated from Meles meles.</title>
        <authorList>
            <person name="Wang Y."/>
        </authorList>
    </citation>
    <scope>NUCLEOTIDE SEQUENCE [LARGE SCALE GENOMIC DNA]</scope>
    <source>
        <strain evidence="1 2">S35</strain>
    </source>
</reference>
<dbReference type="Proteomes" id="UP001224533">
    <property type="component" value="Chromosome"/>
</dbReference>
<evidence type="ECO:0000313" key="1">
    <source>
        <dbReference type="EMBL" id="WHS17207.1"/>
    </source>
</evidence>
<dbReference type="RefSeq" id="WP_283473461.1">
    <property type="nucleotide sequence ID" value="NZ_CP114501.1"/>
</dbReference>
<dbReference type="Pfam" id="PF08813">
    <property type="entry name" value="Phage_tail_3"/>
    <property type="match status" value="1"/>
</dbReference>